<evidence type="ECO:0000313" key="5">
    <source>
        <dbReference type="EMBL" id="OLY82899.1"/>
    </source>
</evidence>
<dbReference type="PANTHER" id="PTHR19855">
    <property type="entry name" value="WD40 REPEAT PROTEIN 12, 37"/>
    <property type="match status" value="1"/>
</dbReference>
<keyword evidence="2" id="KW-0677">Repeat</keyword>
<feature type="region of interest" description="Disordered" evidence="4">
    <location>
        <begin position="374"/>
        <end position="399"/>
    </location>
</feature>
<name>A0A1R0H178_9FUNG</name>
<evidence type="ECO:0000256" key="1">
    <source>
        <dbReference type="ARBA" id="ARBA00022574"/>
    </source>
</evidence>
<evidence type="ECO:0000256" key="2">
    <source>
        <dbReference type="ARBA" id="ARBA00022737"/>
    </source>
</evidence>
<dbReference type="Gene3D" id="2.130.10.10">
    <property type="entry name" value="YVTN repeat-like/Quinoprotein amine dehydrogenase"/>
    <property type="match status" value="2"/>
</dbReference>
<protein>
    <submittedName>
        <fullName evidence="5">Mitochondrial division protein 1</fullName>
    </submittedName>
</protein>
<dbReference type="PRINTS" id="PR00320">
    <property type="entry name" value="GPROTEINBRPT"/>
</dbReference>
<dbReference type="SUPFAM" id="SSF50978">
    <property type="entry name" value="WD40 repeat-like"/>
    <property type="match status" value="1"/>
</dbReference>
<sequence>MAPKDPEQFKRPSNLSSAIGKLNSYISSIVSPLINVVVVSKRKNRITSSTSSHSSRPPFLPLENLDLIVKRNESNRTGPSISLFHDFAVGSQLDPAIADHGHCEHTDRLGTFSKKKVGVLINQNIGWSQVSKPISPNKLELRSKFSNSLFASSHHDGTVRAETILMGKREAAINRILDLKHTKQSLLDRVRLIEEEISIAVLEKDDIEKELALVWQQGTATNQPQEQQQQQSQQQRQQDQQKDFDNFDYEAYESRHLTPISISFLQKIFEKKKSKIACFFECFKLTGCHYSGISALDYDVDSGLVALGSLDTQVSVWDAQTAAKKFTINSHSDIIRGVQFYNNHLFTCSNDGRVRMWDLVLADSVVPVDYLDLDTSSTNTEDQDEGMDESSSDEFDQNEFRSTTPLLSPSLTMHIDPIELCCEVNFSGHGGPVTCLEAKQGRLITSCCDGIVRDDSVVASCLESFGPALVTGSSNGQVQLWDLRTSQLSRQFNSGQPNINSLTFTEFAITTSSSDGTIRQFDLRTFKPIFTIQLGGPVPSVSVDASTQSVWASVLGSVIVDYNPKSMVVSQFDPISGSLLYTHQNISPFPTYPSPPEKPAQYGSAIQPVITQPHENLQLPNGGTTVLSRIDDYLLIGTYNGDASLVKIP</sequence>
<proteinExistence type="predicted"/>
<evidence type="ECO:0000256" key="4">
    <source>
        <dbReference type="SAM" id="MobiDB-lite"/>
    </source>
</evidence>
<evidence type="ECO:0000313" key="6">
    <source>
        <dbReference type="Proteomes" id="UP000187455"/>
    </source>
</evidence>
<reference evidence="5 6" key="1">
    <citation type="journal article" date="2016" name="Mol. Biol. Evol.">
        <title>Genome-Wide Survey of Gut Fungi (Harpellales) Reveals the First Horizontally Transferred Ubiquitin Gene from a Mosquito Host.</title>
        <authorList>
            <person name="Wang Y."/>
            <person name="White M.M."/>
            <person name="Kvist S."/>
            <person name="Moncalvo J.M."/>
        </authorList>
    </citation>
    <scope>NUCLEOTIDE SEQUENCE [LARGE SCALE GENOMIC DNA]</scope>
    <source>
        <strain evidence="5 6">ALG-7-W6</strain>
    </source>
</reference>
<dbReference type="PANTHER" id="PTHR19855:SF11">
    <property type="entry name" value="RIBOSOME BIOGENESIS PROTEIN WDR12"/>
    <property type="match status" value="1"/>
</dbReference>
<gene>
    <name evidence="5" type="ORF">AYI68_g2971</name>
</gene>
<dbReference type="OrthoDB" id="496at2759"/>
<organism evidence="5 6">
    <name type="scientific">Smittium mucronatum</name>
    <dbReference type="NCBI Taxonomy" id="133383"/>
    <lineage>
        <taxon>Eukaryota</taxon>
        <taxon>Fungi</taxon>
        <taxon>Fungi incertae sedis</taxon>
        <taxon>Zoopagomycota</taxon>
        <taxon>Kickxellomycotina</taxon>
        <taxon>Harpellomycetes</taxon>
        <taxon>Harpellales</taxon>
        <taxon>Legeriomycetaceae</taxon>
        <taxon>Smittium</taxon>
    </lineage>
</organism>
<dbReference type="SMART" id="SM00320">
    <property type="entry name" value="WD40"/>
    <property type="match status" value="4"/>
</dbReference>
<dbReference type="PROSITE" id="PS00678">
    <property type="entry name" value="WD_REPEATS_1"/>
    <property type="match status" value="3"/>
</dbReference>
<comment type="caution">
    <text evidence="5">The sequence shown here is derived from an EMBL/GenBank/DDBJ whole genome shotgun (WGS) entry which is preliminary data.</text>
</comment>
<dbReference type="InterPro" id="IPR015943">
    <property type="entry name" value="WD40/YVTN_repeat-like_dom_sf"/>
</dbReference>
<dbReference type="InterPro" id="IPR020472">
    <property type="entry name" value="WD40_PAC1"/>
</dbReference>
<keyword evidence="6" id="KW-1185">Reference proteome</keyword>
<keyword evidence="1 3" id="KW-0853">WD repeat</keyword>
<dbReference type="PROSITE" id="PS50294">
    <property type="entry name" value="WD_REPEATS_REGION"/>
    <property type="match status" value="1"/>
</dbReference>
<dbReference type="AlphaFoldDB" id="A0A1R0H178"/>
<feature type="compositionally biased region" description="Acidic residues" evidence="4">
    <location>
        <begin position="381"/>
        <end position="397"/>
    </location>
</feature>
<accession>A0A1R0H178</accession>
<dbReference type="InterPro" id="IPR019775">
    <property type="entry name" value="WD40_repeat_CS"/>
</dbReference>
<dbReference type="InterPro" id="IPR001680">
    <property type="entry name" value="WD40_rpt"/>
</dbReference>
<dbReference type="Pfam" id="PF00400">
    <property type="entry name" value="WD40"/>
    <property type="match status" value="3"/>
</dbReference>
<feature type="repeat" description="WD" evidence="3">
    <location>
        <begin position="286"/>
        <end position="327"/>
    </location>
</feature>
<dbReference type="EMBL" id="LSSL01001189">
    <property type="protein sequence ID" value="OLY82899.1"/>
    <property type="molecule type" value="Genomic_DNA"/>
</dbReference>
<feature type="repeat" description="WD" evidence="3">
    <location>
        <begin position="328"/>
        <end position="359"/>
    </location>
</feature>
<dbReference type="InterPro" id="IPR036322">
    <property type="entry name" value="WD40_repeat_dom_sf"/>
</dbReference>
<dbReference type="STRING" id="133383.A0A1R0H178"/>
<dbReference type="PROSITE" id="PS50082">
    <property type="entry name" value="WD_REPEATS_2"/>
    <property type="match status" value="3"/>
</dbReference>
<feature type="repeat" description="WD" evidence="3">
    <location>
        <begin position="469"/>
        <end position="491"/>
    </location>
</feature>
<evidence type="ECO:0000256" key="3">
    <source>
        <dbReference type="PROSITE-ProRule" id="PRU00221"/>
    </source>
</evidence>
<dbReference type="Proteomes" id="UP000187455">
    <property type="component" value="Unassembled WGS sequence"/>
</dbReference>